<dbReference type="EMBL" id="FNCJ01000001">
    <property type="protein sequence ID" value="SDF82935.1"/>
    <property type="molecule type" value="Genomic_DNA"/>
</dbReference>
<reference evidence="2 3" key="1">
    <citation type="submission" date="2016-10" db="EMBL/GenBank/DDBJ databases">
        <authorList>
            <person name="de Groot N.N."/>
        </authorList>
    </citation>
    <scope>NUCLEOTIDE SEQUENCE [LARGE SCALE GENOMIC DNA]</scope>
    <source>
        <strain evidence="2 3">LMG 2247</strain>
    </source>
</reference>
<sequence>MQVANFMGGGNFNGGGNGVDLVPASEIPMLPILWLWKFWLARGKFHILAGPPSTGKTTLALAIGAAFTRGGTLPDGTIAPLGTVVMWTCEDGVEDTVMPRLVAAGADLRHVLVLYGRKERGRNRAFDFETDLPGLEAAVAQRGDVVLIIIDSIAHAIPASNNNSRVRKALDPVVALAERTGCAILGLTHVNKGSKKKDPLERVNGSVAIGALSRIAWIVARDESGGEDGPPRSVLVRAKSNLGPVEGGFAYHIDQVGVPIVPGLVADSSKVTWDGPLEGSPREILGDAEGGSAPCREDRKQEAAAFLTSLLAGGPRPTDEIAHLVRDAGLSWATVRRASDEMGVNKFRPAGMHHWCWSLNSRASAPFGQPDPASGLSPLGTPGVAPFMPNSPYPLGHAYAPPVGYPSPQAPYMQYPPAMPPQYPMPVNGAFSTPRFGEQLEQHGQVEQPEQVGQVGQYRELAGVPLPTASIAGEASVGDCRGALQEPQAQDGMVAAILGYALDDVKREIARRPPPTGSEDDEAVIYYGDAVELVTGRYEGDLTRPERQQLFNALWAELPNCISGNQ</sequence>
<dbReference type="OrthoDB" id="8905164at2"/>
<dbReference type="Proteomes" id="UP000199706">
    <property type="component" value="Unassembled WGS sequence"/>
</dbReference>
<gene>
    <name evidence="2" type="ORF">SAMN05216466_101207</name>
</gene>
<accession>A0A1G7P9E5</accession>
<protein>
    <submittedName>
        <fullName evidence="2">AAA domain-containing protein</fullName>
    </submittedName>
</protein>
<dbReference type="AlphaFoldDB" id="A0A1G7P9E5"/>
<evidence type="ECO:0000313" key="3">
    <source>
        <dbReference type="Proteomes" id="UP000199706"/>
    </source>
</evidence>
<proteinExistence type="predicted"/>
<dbReference type="Pfam" id="PF13481">
    <property type="entry name" value="AAA_25"/>
    <property type="match status" value="1"/>
</dbReference>
<evidence type="ECO:0000313" key="2">
    <source>
        <dbReference type="EMBL" id="SDF82935.1"/>
    </source>
</evidence>
<dbReference type="InterPro" id="IPR027417">
    <property type="entry name" value="P-loop_NTPase"/>
</dbReference>
<feature type="domain" description="AAA+ ATPase" evidence="1">
    <location>
        <begin position="42"/>
        <end position="222"/>
    </location>
</feature>
<dbReference type="Gene3D" id="3.40.50.300">
    <property type="entry name" value="P-loop containing nucleotide triphosphate hydrolases"/>
    <property type="match status" value="1"/>
</dbReference>
<evidence type="ECO:0000259" key="1">
    <source>
        <dbReference type="SMART" id="SM00382"/>
    </source>
</evidence>
<dbReference type="SUPFAM" id="SSF52540">
    <property type="entry name" value="P-loop containing nucleoside triphosphate hydrolases"/>
    <property type="match status" value="1"/>
</dbReference>
<dbReference type="SMART" id="SM00382">
    <property type="entry name" value="AAA"/>
    <property type="match status" value="1"/>
</dbReference>
<dbReference type="RefSeq" id="WP_090680671.1">
    <property type="nucleotide sequence ID" value="NZ_FNCJ01000001.1"/>
</dbReference>
<dbReference type="InterPro" id="IPR003593">
    <property type="entry name" value="AAA+_ATPase"/>
</dbReference>
<name>A0A1G7P9E5_9BURK</name>
<organism evidence="2 3">
    <name type="scientific">Paraburkholderia phenazinium</name>
    <dbReference type="NCBI Taxonomy" id="60549"/>
    <lineage>
        <taxon>Bacteria</taxon>
        <taxon>Pseudomonadati</taxon>
        <taxon>Pseudomonadota</taxon>
        <taxon>Betaproteobacteria</taxon>
        <taxon>Burkholderiales</taxon>
        <taxon>Burkholderiaceae</taxon>
        <taxon>Paraburkholderia</taxon>
    </lineage>
</organism>